<dbReference type="Pfam" id="PF11716">
    <property type="entry name" value="MDMPI_N"/>
    <property type="match status" value="1"/>
</dbReference>
<evidence type="ECO:0000313" key="3">
    <source>
        <dbReference type="EMBL" id="ORX06879.1"/>
    </source>
</evidence>
<name>A0A1X2EMJ9_9MYCO</name>
<dbReference type="RefSeq" id="WP_085108994.1">
    <property type="nucleotide sequence ID" value="NZ_JACKSN010000018.1"/>
</dbReference>
<organism evidence="3 4">
    <name type="scientific">Mycolicibacillus trivialis</name>
    <dbReference type="NCBI Taxonomy" id="1798"/>
    <lineage>
        <taxon>Bacteria</taxon>
        <taxon>Bacillati</taxon>
        <taxon>Actinomycetota</taxon>
        <taxon>Actinomycetes</taxon>
        <taxon>Mycobacteriales</taxon>
        <taxon>Mycobacteriaceae</taxon>
        <taxon>Mycolicibacillus</taxon>
    </lineage>
</organism>
<dbReference type="STRING" id="1798.AWC30_04690"/>
<keyword evidence="4" id="KW-1185">Reference proteome</keyword>
<dbReference type="GO" id="GO:0046872">
    <property type="term" value="F:metal ion binding"/>
    <property type="evidence" value="ECO:0007669"/>
    <property type="project" value="InterPro"/>
</dbReference>
<dbReference type="PANTHER" id="PTHR40758:SF1">
    <property type="entry name" value="CONSERVED PROTEIN"/>
    <property type="match status" value="1"/>
</dbReference>
<dbReference type="InterPro" id="IPR010872">
    <property type="entry name" value="MDMPI_C-term_domain"/>
</dbReference>
<dbReference type="Proteomes" id="UP000193090">
    <property type="component" value="Unassembled WGS sequence"/>
</dbReference>
<evidence type="ECO:0000259" key="1">
    <source>
        <dbReference type="Pfam" id="PF07398"/>
    </source>
</evidence>
<dbReference type="NCBIfam" id="TIGR03083">
    <property type="entry name" value="maleylpyruvate isomerase family mycothiol-dependent enzyme"/>
    <property type="match status" value="1"/>
</dbReference>
<feature type="domain" description="Mycothiol-dependent maleylpyruvate isomerase metal-binding" evidence="2">
    <location>
        <begin position="12"/>
        <end position="130"/>
    </location>
</feature>
<evidence type="ECO:0000259" key="2">
    <source>
        <dbReference type="Pfam" id="PF11716"/>
    </source>
</evidence>
<dbReference type="InterPro" id="IPR024344">
    <property type="entry name" value="MDMPI_metal-binding"/>
</dbReference>
<dbReference type="EMBL" id="LQPZ01000013">
    <property type="protein sequence ID" value="ORX06879.1"/>
    <property type="molecule type" value="Genomic_DNA"/>
</dbReference>
<comment type="caution">
    <text evidence="3">The sequence shown here is derived from an EMBL/GenBank/DDBJ whole genome shotgun (WGS) entry which is preliminary data.</text>
</comment>
<feature type="domain" description="MDMPI C-terminal" evidence="1">
    <location>
        <begin position="146"/>
        <end position="244"/>
    </location>
</feature>
<reference evidence="3 4" key="1">
    <citation type="submission" date="2016-01" db="EMBL/GenBank/DDBJ databases">
        <title>The new phylogeny of the genus Mycobacterium.</title>
        <authorList>
            <person name="Tarcisio F."/>
            <person name="Conor M."/>
            <person name="Antonella G."/>
            <person name="Elisabetta G."/>
            <person name="Giulia F.S."/>
            <person name="Sara T."/>
            <person name="Anna F."/>
            <person name="Clotilde B."/>
            <person name="Roberto B."/>
            <person name="Veronica D.S."/>
            <person name="Fabio R."/>
            <person name="Monica P."/>
            <person name="Olivier J."/>
            <person name="Enrico T."/>
            <person name="Nicola S."/>
        </authorList>
    </citation>
    <scope>NUCLEOTIDE SEQUENCE [LARGE SCALE GENOMIC DNA]</scope>
    <source>
        <strain evidence="3 4">DSM 44153</strain>
    </source>
</reference>
<evidence type="ECO:0000313" key="4">
    <source>
        <dbReference type="Proteomes" id="UP000193090"/>
    </source>
</evidence>
<dbReference type="GO" id="GO:0005886">
    <property type="term" value="C:plasma membrane"/>
    <property type="evidence" value="ECO:0007669"/>
    <property type="project" value="TreeGrafter"/>
</dbReference>
<dbReference type="Pfam" id="PF07398">
    <property type="entry name" value="MDMPI_C"/>
    <property type="match status" value="1"/>
</dbReference>
<dbReference type="InterPro" id="IPR034660">
    <property type="entry name" value="DinB/YfiT-like"/>
</dbReference>
<sequence length="253" mass="27587">MDFSSVLLQHNRAFGELIRNADPDTPVPTCPEWNLTQLFRHVGRGNLWSAQIVADRADQPVDPRSVPGGKPPADPDGAITWLHDGAQLLLDAVDATGADTPVWTFLGPRPADWWIRRRAHEVIVHRADAALAVNGAPGLDDLPPLLAADAVTEWLELAVPMSGRAETPPLPEGQSIHLHATDGDLGPAGEWTLRTGPDGLTWSHEHGKGSVALRGRAVDLLLAILRRVQVEDTEIAVFGDADVWRYWLDHTPF</sequence>
<dbReference type="PANTHER" id="PTHR40758">
    <property type="entry name" value="CONSERVED PROTEIN"/>
    <property type="match status" value="1"/>
</dbReference>
<accession>A0A1X2EMJ9</accession>
<dbReference type="OrthoDB" id="3671213at2"/>
<dbReference type="SUPFAM" id="SSF109854">
    <property type="entry name" value="DinB/YfiT-like putative metalloenzymes"/>
    <property type="match status" value="1"/>
</dbReference>
<gene>
    <name evidence="3" type="ORF">AWC30_04690</name>
</gene>
<evidence type="ECO:0008006" key="5">
    <source>
        <dbReference type="Google" id="ProtNLM"/>
    </source>
</evidence>
<proteinExistence type="predicted"/>
<dbReference type="AlphaFoldDB" id="A0A1X2EMJ9"/>
<dbReference type="InterPro" id="IPR017517">
    <property type="entry name" value="Maleyloyr_isom"/>
</dbReference>
<protein>
    <recommendedName>
        <fullName evidence="5">Maleylpyruvate isomerase family mycothiol-dependent enzyme</fullName>
    </recommendedName>
</protein>